<dbReference type="SUPFAM" id="SSF54975">
    <property type="entry name" value="Acylphosphatase/BLUF domain-like"/>
    <property type="match status" value="1"/>
</dbReference>
<dbReference type="STRING" id="1150626.PHAMO_510085"/>
<evidence type="ECO:0000313" key="3">
    <source>
        <dbReference type="Proteomes" id="UP000004169"/>
    </source>
</evidence>
<dbReference type="Gene3D" id="3.30.70.100">
    <property type="match status" value="1"/>
</dbReference>
<organism evidence="2 3">
    <name type="scientific">Magnetospirillum molischianum DSM 120</name>
    <dbReference type="NCBI Taxonomy" id="1150626"/>
    <lineage>
        <taxon>Bacteria</taxon>
        <taxon>Pseudomonadati</taxon>
        <taxon>Pseudomonadota</taxon>
        <taxon>Alphaproteobacteria</taxon>
        <taxon>Rhodospirillales</taxon>
        <taxon>Rhodospirillaceae</taxon>
        <taxon>Magnetospirillum</taxon>
    </lineage>
</organism>
<dbReference type="PROSITE" id="PS50925">
    <property type="entry name" value="BLUF"/>
    <property type="match status" value="1"/>
</dbReference>
<sequence>MIQIIYASAASESMVASDLPLILEKARVKNERLNITGFLLYDEGSFLQVLEGPNDALEEVLGAIIADNRHKKIRLLSKKIVDGREFGDWAMAYAVKDVERARCDGFLDYAASREEFSIEGGEVTQILSMFQEGLLRQADHSDGFSTKFNV</sequence>
<dbReference type="InterPro" id="IPR036046">
    <property type="entry name" value="Acylphosphatase-like_dom_sf"/>
</dbReference>
<dbReference type="RefSeq" id="WP_002730899.1">
    <property type="nucleotide sequence ID" value="NZ_CAHP01000047.1"/>
</dbReference>
<dbReference type="GO" id="GO:0071949">
    <property type="term" value="F:FAD binding"/>
    <property type="evidence" value="ECO:0007669"/>
    <property type="project" value="InterPro"/>
</dbReference>
<dbReference type="SMART" id="SM01034">
    <property type="entry name" value="BLUF"/>
    <property type="match status" value="1"/>
</dbReference>
<dbReference type="InterPro" id="IPR007024">
    <property type="entry name" value="BLUF_domain"/>
</dbReference>
<dbReference type="EMBL" id="CAHP01000047">
    <property type="protein sequence ID" value="CCG42971.1"/>
    <property type="molecule type" value="Genomic_DNA"/>
</dbReference>
<gene>
    <name evidence="2" type="ORF">PHAMO_510085</name>
</gene>
<evidence type="ECO:0000259" key="1">
    <source>
        <dbReference type="PROSITE" id="PS50925"/>
    </source>
</evidence>
<comment type="caution">
    <text evidence="2">The sequence shown here is derived from an EMBL/GenBank/DDBJ whole genome shotgun (WGS) entry which is preliminary data.</text>
</comment>
<feature type="domain" description="BLUF" evidence="1">
    <location>
        <begin position="1"/>
        <end position="92"/>
    </location>
</feature>
<dbReference type="eggNOG" id="COG3431">
    <property type="taxonomic scope" value="Bacteria"/>
</dbReference>
<keyword evidence="3" id="KW-1185">Reference proteome</keyword>
<reference evidence="2 3" key="1">
    <citation type="journal article" date="2012" name="J. Bacteriol.">
        <title>Draft Genome Sequence of the Purple Photosynthetic Bacterium Phaeospirillum molischianum DSM120, a Particularly Versatile Bacterium.</title>
        <authorList>
            <person name="Duquesne K."/>
            <person name="Prima V."/>
            <person name="Ji B."/>
            <person name="Rouy Z."/>
            <person name="Medigue C."/>
            <person name="Talla E."/>
            <person name="Sturgis J.N."/>
        </authorList>
    </citation>
    <scope>NUCLEOTIDE SEQUENCE [LARGE SCALE GENOMIC DNA]</scope>
    <source>
        <strain evidence="3">DSM120</strain>
    </source>
</reference>
<dbReference type="Proteomes" id="UP000004169">
    <property type="component" value="Unassembled WGS sequence"/>
</dbReference>
<accession>H8FX83</accession>
<dbReference type="AlphaFoldDB" id="H8FX83"/>
<dbReference type="Pfam" id="PF04940">
    <property type="entry name" value="BLUF"/>
    <property type="match status" value="1"/>
</dbReference>
<name>H8FX83_MAGML</name>
<dbReference type="GO" id="GO:0009882">
    <property type="term" value="F:blue light photoreceptor activity"/>
    <property type="evidence" value="ECO:0007669"/>
    <property type="project" value="InterPro"/>
</dbReference>
<protein>
    <submittedName>
        <fullName evidence="2">Putative Photopigment and puc expression activator</fullName>
    </submittedName>
</protein>
<dbReference type="OrthoDB" id="196105at2"/>
<proteinExistence type="predicted"/>
<evidence type="ECO:0000313" key="2">
    <source>
        <dbReference type="EMBL" id="CCG42971.1"/>
    </source>
</evidence>